<protein>
    <submittedName>
        <fullName evidence="1">Nuclear control of ATPase protein 2</fullName>
    </submittedName>
</protein>
<sequence>MSFVDEHYNSLLRALVANSQSLHAHTTEGGDRAESSQSSDDGGYSAKNRLSERAFDLSTQLLTVSNGGRQPAASPESSSLAIGSSHNASRAINQQQASSISTNFAVPSLISVISDLQLVREARSEQYSSRVEESLEFATNLVLLNSVSAIHARAIEQLLDAVLPLSVDMDYWNTQDGSAISLALYFMQSLPWRVYGWYVQSATAIFECANNPTTDKARLLDVIRKTVSARLLFPDAEISAGEGESDDRCDDVWTSSPLLKIPHSVNILSLTRREIRHKQKQLGNAQERIATRIGMLSQSIAAGAETTDGSPVTPEKMLRQVVCILSDLSQDTNMFSTDATAAALDITHLIQLAEGLASQVQNISTQFTRQVQGYRCPCLLARSWMPVLVLAVGARYLTSYVAGHRDDFKEWLADGAVTMRNYVSQFILAPLHSAYETIRYGKHTYSVMTEESLMSDFKSLESMVVGFASRFGNVDPAEVSRRVESGDLSDVMRIYTREMQKPFKNAVFGDLVEAMLIQVQKVKVDVGQTMAALDKLLKSNELNFLLLSTVPATLSIYAAAKWISAKLSWWVSGSSRYTVSSIQATMRDIDRLLNSEISEAKGHADTRLPATTQGLLICHTHYLRHHAMLLPNSTSVGRLRTGAGWFQTLPHTRSMFLQDIGDIERASFTSVQKRNVIDRMYRTFRFL</sequence>
<comment type="caution">
    <text evidence="1">The sequence shown here is derived from an EMBL/GenBank/DDBJ whole genome shotgun (WGS) entry which is preliminary data.</text>
</comment>
<accession>A0ACC1IDJ4</accession>
<name>A0ACC1IDJ4_9FUNG</name>
<evidence type="ECO:0000313" key="1">
    <source>
        <dbReference type="EMBL" id="KAJ1891107.1"/>
    </source>
</evidence>
<reference evidence="1" key="1">
    <citation type="submission" date="2022-07" db="EMBL/GenBank/DDBJ databases">
        <title>Phylogenomic reconstructions and comparative analyses of Kickxellomycotina fungi.</title>
        <authorList>
            <person name="Reynolds N.K."/>
            <person name="Stajich J.E."/>
            <person name="Barry K."/>
            <person name="Grigoriev I.V."/>
            <person name="Crous P."/>
            <person name="Smith M.E."/>
        </authorList>
    </citation>
    <scope>NUCLEOTIDE SEQUENCE</scope>
    <source>
        <strain evidence="1">Benny 63K</strain>
    </source>
</reference>
<evidence type="ECO:0000313" key="2">
    <source>
        <dbReference type="Proteomes" id="UP001150581"/>
    </source>
</evidence>
<proteinExistence type="predicted"/>
<dbReference type="Proteomes" id="UP001150581">
    <property type="component" value="Unassembled WGS sequence"/>
</dbReference>
<keyword evidence="2" id="KW-1185">Reference proteome</keyword>
<dbReference type="EMBL" id="JANBPG010001218">
    <property type="protein sequence ID" value="KAJ1891107.1"/>
    <property type="molecule type" value="Genomic_DNA"/>
</dbReference>
<organism evidence="1 2">
    <name type="scientific">Kickxella alabastrina</name>
    <dbReference type="NCBI Taxonomy" id="61397"/>
    <lineage>
        <taxon>Eukaryota</taxon>
        <taxon>Fungi</taxon>
        <taxon>Fungi incertae sedis</taxon>
        <taxon>Zoopagomycota</taxon>
        <taxon>Kickxellomycotina</taxon>
        <taxon>Kickxellomycetes</taxon>
        <taxon>Kickxellales</taxon>
        <taxon>Kickxellaceae</taxon>
        <taxon>Kickxella</taxon>
    </lineage>
</organism>
<gene>
    <name evidence="1" type="primary">NCA2_2</name>
    <name evidence="1" type="ORF">LPJ66_007104</name>
</gene>